<dbReference type="OrthoDB" id="6713523at2"/>
<feature type="compositionally biased region" description="Low complexity" evidence="1">
    <location>
        <begin position="32"/>
        <end position="44"/>
    </location>
</feature>
<dbReference type="AlphaFoldDB" id="A0A1Y3CKF2"/>
<organism evidence="3 4">
    <name type="scientific">Acinetobacter silvestris</name>
    <dbReference type="NCBI Taxonomy" id="1977882"/>
    <lineage>
        <taxon>Bacteria</taxon>
        <taxon>Pseudomonadati</taxon>
        <taxon>Pseudomonadota</taxon>
        <taxon>Gammaproteobacteria</taxon>
        <taxon>Moraxellales</taxon>
        <taxon>Moraxellaceae</taxon>
        <taxon>Acinetobacter</taxon>
    </lineage>
</organism>
<sequence>MNKKLLICGAIATALLVTACVKKEAPKEEQQEQAASTAQPQPAQFESLESTATSSIPATVSESSHVEVEHQESNNTSATIRREAQTTDVSAQIEPSHVEEQKPAETKPAKAESVKTETQQAATPKPKPTTAQSEDDAVAAAIAAATPALKN</sequence>
<comment type="caution">
    <text evidence="3">The sequence shown here is derived from an EMBL/GenBank/DDBJ whole genome shotgun (WGS) entry which is preliminary data.</text>
</comment>
<evidence type="ECO:0000313" key="3">
    <source>
        <dbReference type="EMBL" id="OTG66359.1"/>
    </source>
</evidence>
<keyword evidence="4" id="KW-1185">Reference proteome</keyword>
<feature type="compositionally biased region" description="Basic and acidic residues" evidence="1">
    <location>
        <begin position="96"/>
        <end position="115"/>
    </location>
</feature>
<evidence type="ECO:0000256" key="2">
    <source>
        <dbReference type="SAM" id="SignalP"/>
    </source>
</evidence>
<feature type="region of interest" description="Disordered" evidence="1">
    <location>
        <begin position="24"/>
        <end position="151"/>
    </location>
</feature>
<feature type="compositionally biased region" description="Polar residues" evidence="1">
    <location>
        <begin position="47"/>
        <end position="58"/>
    </location>
</feature>
<feature type="signal peptide" evidence="2">
    <location>
        <begin position="1"/>
        <end position="19"/>
    </location>
</feature>
<evidence type="ECO:0000256" key="1">
    <source>
        <dbReference type="SAM" id="MobiDB-lite"/>
    </source>
</evidence>
<dbReference type="EMBL" id="NEGB01000002">
    <property type="protein sequence ID" value="OTG66359.1"/>
    <property type="molecule type" value="Genomic_DNA"/>
</dbReference>
<evidence type="ECO:0000313" key="4">
    <source>
        <dbReference type="Proteomes" id="UP000242765"/>
    </source>
</evidence>
<dbReference type="STRING" id="1977882.B9T28_03610"/>
<gene>
    <name evidence="3" type="ORF">B9T28_03610</name>
</gene>
<protein>
    <submittedName>
        <fullName evidence="3">Internalin</fullName>
    </submittedName>
</protein>
<keyword evidence="2" id="KW-0732">Signal</keyword>
<dbReference type="PROSITE" id="PS51257">
    <property type="entry name" value="PROKAR_LIPOPROTEIN"/>
    <property type="match status" value="1"/>
</dbReference>
<name>A0A1Y3CKF2_9GAMM</name>
<reference evidence="3 4" key="1">
    <citation type="submission" date="2017-04" db="EMBL/GenBank/DDBJ databases">
        <title>High diversity of culturable Acinetobacter species in natural soil and water ecosystems.</title>
        <authorList>
            <person name="Nemec A."/>
            <person name="Radolfova-Krizova L."/>
        </authorList>
    </citation>
    <scope>NUCLEOTIDE SEQUENCE [LARGE SCALE GENOMIC DNA]</scope>
    <source>
        <strain evidence="3 4">ANC 4999</strain>
    </source>
</reference>
<feature type="compositionally biased region" description="Low complexity" evidence="1">
    <location>
        <begin position="138"/>
        <end position="151"/>
    </location>
</feature>
<feature type="chain" id="PRO_5013186664" evidence="2">
    <location>
        <begin position="20"/>
        <end position="151"/>
    </location>
</feature>
<dbReference type="RefSeq" id="WP_086202603.1">
    <property type="nucleotide sequence ID" value="NZ_NEGB01000002.1"/>
</dbReference>
<proteinExistence type="predicted"/>
<dbReference type="Proteomes" id="UP000242765">
    <property type="component" value="Unassembled WGS sequence"/>
</dbReference>
<accession>A0A1Y3CKF2</accession>